<comment type="subcellular location">
    <subcellularLocation>
        <location evidence="5">Membrane</location>
        <topology evidence="5">Single-pass membrane protein</topology>
    </subcellularLocation>
</comment>
<keyword evidence="5" id="KW-0732">Signal</keyword>
<evidence type="ECO:0000313" key="7">
    <source>
        <dbReference type="Proteomes" id="UP000801492"/>
    </source>
</evidence>
<dbReference type="InterPro" id="IPR002213">
    <property type="entry name" value="UDP_glucos_trans"/>
</dbReference>
<keyword evidence="3 4" id="KW-0808">Transferase</keyword>
<accession>A0A8K0CC98</accession>
<proteinExistence type="inferred from homology"/>
<keyword evidence="2 4" id="KW-0328">Glycosyltransferase</keyword>
<feature type="signal peptide" evidence="5">
    <location>
        <begin position="1"/>
        <end position="22"/>
    </location>
</feature>
<dbReference type="Gene3D" id="3.40.50.2000">
    <property type="entry name" value="Glycogen Phosphorylase B"/>
    <property type="match status" value="2"/>
</dbReference>
<dbReference type="PROSITE" id="PS00375">
    <property type="entry name" value="UDPGT"/>
    <property type="match status" value="1"/>
</dbReference>
<dbReference type="PANTHER" id="PTHR48043:SF159">
    <property type="entry name" value="EG:EG0003.4 PROTEIN-RELATED"/>
    <property type="match status" value="1"/>
</dbReference>
<dbReference type="FunFam" id="3.40.50.2000:FF:000050">
    <property type="entry name" value="UDP-glucuronosyltransferase"/>
    <property type="match status" value="1"/>
</dbReference>
<dbReference type="EC" id="2.4.1.17" evidence="5"/>
<dbReference type="GO" id="GO:0015020">
    <property type="term" value="F:glucuronosyltransferase activity"/>
    <property type="evidence" value="ECO:0007669"/>
    <property type="project" value="UniProtKB-EC"/>
</dbReference>
<feature type="chain" id="PRO_5035488973" description="UDP-glucuronosyltransferase" evidence="5">
    <location>
        <begin position="23"/>
        <end position="506"/>
    </location>
</feature>
<reference evidence="6" key="1">
    <citation type="submission" date="2019-08" db="EMBL/GenBank/DDBJ databases">
        <title>The genome of the North American firefly Photinus pyralis.</title>
        <authorList>
            <consortium name="Photinus pyralis genome working group"/>
            <person name="Fallon T.R."/>
            <person name="Sander Lower S.E."/>
            <person name="Weng J.-K."/>
        </authorList>
    </citation>
    <scope>NUCLEOTIDE SEQUENCE</scope>
    <source>
        <strain evidence="6">TRF0915ILg1</strain>
        <tissue evidence="6">Whole body</tissue>
    </source>
</reference>
<dbReference type="EMBL" id="VTPC01090407">
    <property type="protein sequence ID" value="KAF2883474.1"/>
    <property type="molecule type" value="Genomic_DNA"/>
</dbReference>
<dbReference type="InterPro" id="IPR050271">
    <property type="entry name" value="UDP-glycosyltransferase"/>
</dbReference>
<dbReference type="OrthoDB" id="5835829at2759"/>
<gene>
    <name evidence="6" type="ORF">ILUMI_22716</name>
</gene>
<name>A0A8K0CC98_IGNLU</name>
<comment type="similarity">
    <text evidence="1 4">Belongs to the UDP-glycosyltransferase family.</text>
</comment>
<evidence type="ECO:0000256" key="1">
    <source>
        <dbReference type="ARBA" id="ARBA00009995"/>
    </source>
</evidence>
<keyword evidence="7" id="KW-1185">Reference proteome</keyword>
<dbReference type="Pfam" id="PF00201">
    <property type="entry name" value="UDPGT"/>
    <property type="match status" value="1"/>
</dbReference>
<comment type="caution">
    <text evidence="6">The sequence shown here is derived from an EMBL/GenBank/DDBJ whole genome shotgun (WGS) entry which is preliminary data.</text>
</comment>
<protein>
    <recommendedName>
        <fullName evidence="5">UDP-glucuronosyltransferase</fullName>
        <ecNumber evidence="5">2.4.1.17</ecNumber>
    </recommendedName>
</protein>
<dbReference type="GO" id="GO:0016020">
    <property type="term" value="C:membrane"/>
    <property type="evidence" value="ECO:0007669"/>
    <property type="project" value="UniProtKB-SubCell"/>
</dbReference>
<dbReference type="Proteomes" id="UP000801492">
    <property type="component" value="Unassembled WGS sequence"/>
</dbReference>
<comment type="catalytic activity">
    <reaction evidence="5">
        <text>glucuronate acceptor + UDP-alpha-D-glucuronate = acceptor beta-D-glucuronoside + UDP + H(+)</text>
        <dbReference type="Rhea" id="RHEA:21032"/>
        <dbReference type="ChEBI" id="CHEBI:15378"/>
        <dbReference type="ChEBI" id="CHEBI:58052"/>
        <dbReference type="ChEBI" id="CHEBI:58223"/>
        <dbReference type="ChEBI" id="CHEBI:132367"/>
        <dbReference type="ChEBI" id="CHEBI:132368"/>
        <dbReference type="EC" id="2.4.1.17"/>
    </reaction>
</comment>
<evidence type="ECO:0000256" key="5">
    <source>
        <dbReference type="RuleBase" id="RU362059"/>
    </source>
</evidence>
<dbReference type="SUPFAM" id="SSF53756">
    <property type="entry name" value="UDP-Glycosyltransferase/glycogen phosphorylase"/>
    <property type="match status" value="1"/>
</dbReference>
<dbReference type="CDD" id="cd03784">
    <property type="entry name" value="GT1_Gtf-like"/>
    <property type="match status" value="1"/>
</dbReference>
<dbReference type="AlphaFoldDB" id="A0A8K0CC98"/>
<evidence type="ECO:0000313" key="6">
    <source>
        <dbReference type="EMBL" id="KAF2883474.1"/>
    </source>
</evidence>
<organism evidence="6 7">
    <name type="scientific">Ignelater luminosus</name>
    <name type="common">Cucubano</name>
    <name type="synonym">Pyrophorus luminosus</name>
    <dbReference type="NCBI Taxonomy" id="2038154"/>
    <lineage>
        <taxon>Eukaryota</taxon>
        <taxon>Metazoa</taxon>
        <taxon>Ecdysozoa</taxon>
        <taxon>Arthropoda</taxon>
        <taxon>Hexapoda</taxon>
        <taxon>Insecta</taxon>
        <taxon>Pterygota</taxon>
        <taxon>Neoptera</taxon>
        <taxon>Endopterygota</taxon>
        <taxon>Coleoptera</taxon>
        <taxon>Polyphaga</taxon>
        <taxon>Elateriformia</taxon>
        <taxon>Elateroidea</taxon>
        <taxon>Elateridae</taxon>
        <taxon>Agrypninae</taxon>
        <taxon>Pyrophorini</taxon>
        <taxon>Ignelater</taxon>
    </lineage>
</organism>
<dbReference type="PANTHER" id="PTHR48043">
    <property type="entry name" value="EG:EG0003.4 PROTEIN-RELATED"/>
    <property type="match status" value="1"/>
</dbReference>
<evidence type="ECO:0000256" key="3">
    <source>
        <dbReference type="ARBA" id="ARBA00022679"/>
    </source>
</evidence>
<dbReference type="InterPro" id="IPR035595">
    <property type="entry name" value="UDP_glycos_trans_CS"/>
</dbReference>
<sequence>MYLKITFCSLLVVSQFLMETDCARILAIVPTPSYSHQVAFQHIWKELSLRGHQITLLTTDPINNKNLTNLTEIDLHFTYESWNANITNLIDVAQEDKLKFIRMFVSITSDILQAELLHPQVQKLIRNEDNQQFDLVLAEVLYPTMYAFAELYKCPLIGISSLEVIIAGYHSLGNPSHPVLHPDMLLPFAPPLNFKERVISTLHTAFLIMHARFLGIPREDRAIKKHFGEHFPTITKISNRMSLLFVNTDPILNVIRPLVPSVIQIGGGSHIDSSATLPQNLQKLLDEETGGVIYFSLGTNVKSGNVRNETLNAILEAFAEIPYKVLWKFDDNLSNKTDNVMISRWFPQQAVLRHPNVKLFITQGGWQSIEESIFSYTPMLGMPFFADQAANINRLVSKGIALSLDHKTMTKETFKQSILEIIRNSKYHNRVKELAELAQDQPMTGLEKAIWWIEYVIRHKGAEHLRNPAVDLPWYQYYLLDVINDEEAEDTFMDEDKPTVEEEGCK</sequence>
<evidence type="ECO:0000256" key="2">
    <source>
        <dbReference type="ARBA" id="ARBA00022676"/>
    </source>
</evidence>
<evidence type="ECO:0000256" key="4">
    <source>
        <dbReference type="RuleBase" id="RU003718"/>
    </source>
</evidence>